<keyword evidence="9" id="KW-1185">Reference proteome</keyword>
<accession>A0AA43QIG3</accession>
<name>A0AA43QIG3_9LECA</name>
<dbReference type="PROSITE" id="PS00036">
    <property type="entry name" value="BZIP_BASIC"/>
    <property type="match status" value="1"/>
</dbReference>
<proteinExistence type="predicted"/>
<dbReference type="Gene3D" id="1.20.5.170">
    <property type="match status" value="1"/>
</dbReference>
<dbReference type="SMART" id="SM00338">
    <property type="entry name" value="BRLZ"/>
    <property type="match status" value="1"/>
</dbReference>
<evidence type="ECO:0000256" key="2">
    <source>
        <dbReference type="ARBA" id="ARBA00023015"/>
    </source>
</evidence>
<dbReference type="PROSITE" id="PS50217">
    <property type="entry name" value="BZIP"/>
    <property type="match status" value="1"/>
</dbReference>
<dbReference type="GO" id="GO:0001228">
    <property type="term" value="F:DNA-binding transcription activator activity, RNA polymerase II-specific"/>
    <property type="evidence" value="ECO:0007669"/>
    <property type="project" value="TreeGrafter"/>
</dbReference>
<feature type="region of interest" description="Disordered" evidence="6">
    <location>
        <begin position="240"/>
        <end position="299"/>
    </location>
</feature>
<gene>
    <name evidence="8" type="ORF">OHK93_006399</name>
</gene>
<evidence type="ECO:0000256" key="6">
    <source>
        <dbReference type="SAM" id="MobiDB-lite"/>
    </source>
</evidence>
<comment type="subcellular location">
    <subcellularLocation>
        <location evidence="1">Nucleus</location>
    </subcellularLocation>
</comment>
<sequence length="299" mass="32050">MTGLKRGVSVSQFLANGNTLSPSTNNYPPSDDLDLSFEADLSKFTNLEWSEFDLNGSGGAFDTEEEGGASDAAHHKRLKIDTTDGAEGGAEDTTAITGGGETDWTTAAQFNPFDLSPAAAAGTAPSMAEYDATLQHQTGLPTSTPATTYPSGYPTAAGPMAHHAYPPHPQTYSTAASAASPAQSLEDNPAARAAAEEDKRRRNTAASARFRVKKKQREQALEKTADELKTKAAELEQQVGQLKRENEWLRGLVVLKSGEPAKKEEENEKKKEDVKGEETEMQQGNSKVEKPRKGYGTES</sequence>
<evidence type="ECO:0000313" key="8">
    <source>
        <dbReference type="EMBL" id="MDI1487131.1"/>
    </source>
</evidence>
<evidence type="ECO:0000256" key="1">
    <source>
        <dbReference type="ARBA" id="ARBA00004123"/>
    </source>
</evidence>
<evidence type="ECO:0000256" key="3">
    <source>
        <dbReference type="ARBA" id="ARBA00023125"/>
    </source>
</evidence>
<dbReference type="EMBL" id="JAPUFD010000005">
    <property type="protein sequence ID" value="MDI1487131.1"/>
    <property type="molecule type" value="Genomic_DNA"/>
</dbReference>
<feature type="domain" description="BZIP" evidence="7">
    <location>
        <begin position="193"/>
        <end position="250"/>
    </location>
</feature>
<dbReference type="Proteomes" id="UP001161017">
    <property type="component" value="Unassembled WGS sequence"/>
</dbReference>
<keyword evidence="3" id="KW-0238">DNA-binding</keyword>
<feature type="compositionally biased region" description="Basic and acidic residues" evidence="6">
    <location>
        <begin position="217"/>
        <end position="226"/>
    </location>
</feature>
<dbReference type="InterPro" id="IPR004827">
    <property type="entry name" value="bZIP"/>
</dbReference>
<evidence type="ECO:0000259" key="7">
    <source>
        <dbReference type="PROSITE" id="PS50217"/>
    </source>
</evidence>
<evidence type="ECO:0000256" key="5">
    <source>
        <dbReference type="ARBA" id="ARBA00023242"/>
    </source>
</evidence>
<dbReference type="Pfam" id="PF07716">
    <property type="entry name" value="bZIP_2"/>
    <property type="match status" value="1"/>
</dbReference>
<keyword evidence="4" id="KW-0804">Transcription</keyword>
<dbReference type="GO" id="GO:0005634">
    <property type="term" value="C:nucleus"/>
    <property type="evidence" value="ECO:0007669"/>
    <property type="project" value="UniProtKB-SubCell"/>
</dbReference>
<comment type="caution">
    <text evidence="8">The sequence shown here is derived from an EMBL/GenBank/DDBJ whole genome shotgun (WGS) entry which is preliminary data.</text>
</comment>
<feature type="region of interest" description="Disordered" evidence="6">
    <location>
        <begin position="160"/>
        <end position="226"/>
    </location>
</feature>
<keyword evidence="2" id="KW-0805">Transcription regulation</keyword>
<dbReference type="CDD" id="cd14705">
    <property type="entry name" value="bZIP_Zip1"/>
    <property type="match status" value="1"/>
</dbReference>
<dbReference type="InterPro" id="IPR046347">
    <property type="entry name" value="bZIP_sf"/>
</dbReference>
<organism evidence="8 9">
    <name type="scientific">Ramalina farinacea</name>
    <dbReference type="NCBI Taxonomy" id="258253"/>
    <lineage>
        <taxon>Eukaryota</taxon>
        <taxon>Fungi</taxon>
        <taxon>Dikarya</taxon>
        <taxon>Ascomycota</taxon>
        <taxon>Pezizomycotina</taxon>
        <taxon>Lecanoromycetes</taxon>
        <taxon>OSLEUM clade</taxon>
        <taxon>Lecanoromycetidae</taxon>
        <taxon>Lecanorales</taxon>
        <taxon>Lecanorineae</taxon>
        <taxon>Ramalinaceae</taxon>
        <taxon>Ramalina</taxon>
    </lineage>
</organism>
<feature type="compositionally biased region" description="Low complexity" evidence="6">
    <location>
        <begin position="170"/>
        <end position="184"/>
    </location>
</feature>
<keyword evidence="5" id="KW-0539">Nucleus</keyword>
<dbReference type="GO" id="GO:0000977">
    <property type="term" value="F:RNA polymerase II transcription regulatory region sequence-specific DNA binding"/>
    <property type="evidence" value="ECO:0007669"/>
    <property type="project" value="TreeGrafter"/>
</dbReference>
<dbReference type="PANTHER" id="PTHR13044:SF14">
    <property type="entry name" value="CRYPTOCEPHAL, ISOFORM A"/>
    <property type="match status" value="1"/>
</dbReference>
<dbReference type="SUPFAM" id="SSF57959">
    <property type="entry name" value="Leucine zipper domain"/>
    <property type="match status" value="1"/>
</dbReference>
<feature type="region of interest" description="Disordered" evidence="6">
    <location>
        <begin position="57"/>
        <end position="102"/>
    </location>
</feature>
<feature type="compositionally biased region" description="Basic and acidic residues" evidence="6">
    <location>
        <begin position="259"/>
        <end position="278"/>
    </location>
</feature>
<evidence type="ECO:0000313" key="9">
    <source>
        <dbReference type="Proteomes" id="UP001161017"/>
    </source>
</evidence>
<protein>
    <recommendedName>
        <fullName evidence="7">BZIP domain-containing protein</fullName>
    </recommendedName>
</protein>
<reference evidence="8" key="1">
    <citation type="journal article" date="2023" name="Genome Biol. Evol.">
        <title>First Whole Genome Sequence and Flow Cytometry Genome Size Data for the Lichen-Forming Fungus Ramalina farinacea (Ascomycota).</title>
        <authorList>
            <person name="Llewellyn T."/>
            <person name="Mian S."/>
            <person name="Hill R."/>
            <person name="Leitch I.J."/>
            <person name="Gaya E."/>
        </authorList>
    </citation>
    <scope>NUCLEOTIDE SEQUENCE</scope>
    <source>
        <strain evidence="8">LIQ254RAFAR</strain>
    </source>
</reference>
<evidence type="ECO:0000256" key="4">
    <source>
        <dbReference type="ARBA" id="ARBA00023163"/>
    </source>
</evidence>
<dbReference type="AlphaFoldDB" id="A0AA43QIG3"/>
<dbReference type="PANTHER" id="PTHR13044">
    <property type="entry name" value="ACTIVATING TRANSCRIPTION FACTOR ATF 4/5"/>
    <property type="match status" value="1"/>
</dbReference>